<name>A0A5B0QQU5_PUCGR</name>
<reference evidence="2 3" key="1">
    <citation type="submission" date="2019-05" db="EMBL/GenBank/DDBJ databases">
        <title>Emergence of the Ug99 lineage of the wheat stem rust pathogen through somatic hybridization.</title>
        <authorList>
            <person name="Li F."/>
            <person name="Upadhyaya N.M."/>
            <person name="Sperschneider J."/>
            <person name="Matny O."/>
            <person name="Nguyen-Phuc H."/>
            <person name="Mago R."/>
            <person name="Raley C."/>
            <person name="Miller M.E."/>
            <person name="Silverstein K.A.T."/>
            <person name="Henningsen E."/>
            <person name="Hirsch C.D."/>
            <person name="Visser B."/>
            <person name="Pretorius Z.A."/>
            <person name="Steffenson B.J."/>
            <person name="Schwessinger B."/>
            <person name="Dodds P.N."/>
            <person name="Figueroa M."/>
        </authorList>
    </citation>
    <scope>NUCLEOTIDE SEQUENCE [LARGE SCALE GENOMIC DNA]</scope>
    <source>
        <strain evidence="2">21-0</strain>
    </source>
</reference>
<organism evidence="2 3">
    <name type="scientific">Puccinia graminis f. sp. tritici</name>
    <dbReference type="NCBI Taxonomy" id="56615"/>
    <lineage>
        <taxon>Eukaryota</taxon>
        <taxon>Fungi</taxon>
        <taxon>Dikarya</taxon>
        <taxon>Basidiomycota</taxon>
        <taxon>Pucciniomycotina</taxon>
        <taxon>Pucciniomycetes</taxon>
        <taxon>Pucciniales</taxon>
        <taxon>Pucciniaceae</taxon>
        <taxon>Puccinia</taxon>
    </lineage>
</organism>
<proteinExistence type="predicted"/>
<protein>
    <submittedName>
        <fullName evidence="2">Uncharacterized protein</fullName>
    </submittedName>
</protein>
<dbReference type="Proteomes" id="UP000324748">
    <property type="component" value="Unassembled WGS sequence"/>
</dbReference>
<dbReference type="EMBL" id="VSWC01000014">
    <property type="protein sequence ID" value="KAA1115243.1"/>
    <property type="molecule type" value="Genomic_DNA"/>
</dbReference>
<accession>A0A5B0QQU5</accession>
<feature type="region of interest" description="Disordered" evidence="1">
    <location>
        <begin position="25"/>
        <end position="55"/>
    </location>
</feature>
<evidence type="ECO:0000313" key="2">
    <source>
        <dbReference type="EMBL" id="KAA1115243.1"/>
    </source>
</evidence>
<keyword evidence="3" id="KW-1185">Reference proteome</keyword>
<evidence type="ECO:0000313" key="3">
    <source>
        <dbReference type="Proteomes" id="UP000324748"/>
    </source>
</evidence>
<gene>
    <name evidence="2" type="ORF">PGT21_034107</name>
</gene>
<sequence length="142" mass="15718">MSATCDSYSPKSGTQALLTIIHLHSNPPSLKPRHHPAPSPSSSMTPSTTTSWNKNHNRLTKLYVKVLLLHPGSTRSTSSFGLINHSTALAPWSRNLKTAHPPWNEYPRISTRLGLKRIPDLGTLCSEPPLRTFQASNHRPAR</sequence>
<evidence type="ECO:0000256" key="1">
    <source>
        <dbReference type="SAM" id="MobiDB-lite"/>
    </source>
</evidence>
<dbReference type="AlphaFoldDB" id="A0A5B0QQU5"/>
<feature type="compositionally biased region" description="Low complexity" evidence="1">
    <location>
        <begin position="40"/>
        <end position="51"/>
    </location>
</feature>
<comment type="caution">
    <text evidence="2">The sequence shown here is derived from an EMBL/GenBank/DDBJ whole genome shotgun (WGS) entry which is preliminary data.</text>
</comment>